<reference evidence="1 3" key="1">
    <citation type="submission" date="2015-10" db="EMBL/GenBank/DDBJ databases">
        <title>Complete genome sequence of hyperthermophilic archaeon Pyrodictium delaneyi Su06.</title>
        <authorList>
            <person name="Jung J.-H."/>
            <person name="Lin J."/>
            <person name="Holden J.F."/>
            <person name="Park C.-S."/>
        </authorList>
    </citation>
    <scope>NUCLEOTIDE SEQUENCE [LARGE SCALE GENOMIC DNA]</scope>
    <source>
        <strain evidence="1 3">Su06</strain>
    </source>
</reference>
<keyword evidence="4" id="KW-1185">Reference proteome</keyword>
<protein>
    <submittedName>
        <fullName evidence="1">Uncharacterized protein</fullName>
    </submittedName>
</protein>
<dbReference type="KEGG" id="pdl:Pyrde_1620"/>
<dbReference type="Proteomes" id="UP000058613">
    <property type="component" value="Chromosome"/>
</dbReference>
<evidence type="ECO:0000313" key="1">
    <source>
        <dbReference type="EMBL" id="ALL01663.1"/>
    </source>
</evidence>
<dbReference type="EMBL" id="NCQP01000002">
    <property type="protein sequence ID" value="OWJ55104.1"/>
    <property type="molecule type" value="Genomic_DNA"/>
</dbReference>
<accession>A0A0P0N5G6</accession>
<dbReference type="AlphaFoldDB" id="A0A0P0N5G6"/>
<dbReference type="Proteomes" id="UP000196694">
    <property type="component" value="Unassembled WGS sequence"/>
</dbReference>
<name>A0A0P0N5G6_9CREN</name>
<evidence type="ECO:0000313" key="4">
    <source>
        <dbReference type="Proteomes" id="UP000196694"/>
    </source>
</evidence>
<evidence type="ECO:0000313" key="3">
    <source>
        <dbReference type="Proteomes" id="UP000058613"/>
    </source>
</evidence>
<proteinExistence type="predicted"/>
<gene>
    <name evidence="2" type="ORF">Pdsh_05320</name>
    <name evidence="1" type="ORF">Pyrde_1620</name>
</gene>
<dbReference type="OrthoDB" id="381199at2157"/>
<dbReference type="GeneID" id="26099959"/>
<dbReference type="RefSeq" id="WP_055409808.1">
    <property type="nucleotide sequence ID" value="NZ_CP013011.1"/>
</dbReference>
<evidence type="ECO:0000313" key="2">
    <source>
        <dbReference type="EMBL" id="OWJ55104.1"/>
    </source>
</evidence>
<dbReference type="EMBL" id="CP013011">
    <property type="protein sequence ID" value="ALL01663.1"/>
    <property type="molecule type" value="Genomic_DNA"/>
</dbReference>
<organism evidence="1 3">
    <name type="scientific">Pyrodictium delaneyi</name>
    <dbReference type="NCBI Taxonomy" id="1273541"/>
    <lineage>
        <taxon>Archaea</taxon>
        <taxon>Thermoproteota</taxon>
        <taxon>Thermoprotei</taxon>
        <taxon>Desulfurococcales</taxon>
        <taxon>Pyrodictiaceae</taxon>
        <taxon>Pyrodictium</taxon>
    </lineage>
</organism>
<sequence>MTIVTSKERKARALAEANKILLPLLGGARHIAKVVEASGAAHVVKPVSVHSSSDMRLHIVVIDIPGSSPLVVAIYVSTQESRPTSPSQFSTRIKRLQHFLDKLRGKYFNTADVAYLYISPLGLTRGAKRLAIKSRIFYAANGNEAKQKLANFLATRYKKLLAKLTGKRIWGTVPLLLYALSLLARRLGAVVQSISPIHAIEWAQKGTRLTNEIISNTIHDTF</sequence>
<reference evidence="2 4" key="2">
    <citation type="submission" date="2017-05" db="EMBL/GenBank/DDBJ databases">
        <title>The draft genome of the hyperthermophilic archaeon 'Pyrodictium delaneyi strain Hulk', an iron and nitrate reducer, reveals the capacity for sulfate reduction.</title>
        <authorList>
            <person name="Demey L.M."/>
            <person name="Miller C."/>
            <person name="Manzella M."/>
            <person name="Reguera G."/>
            <person name="Kashefi K."/>
        </authorList>
    </citation>
    <scope>NUCLEOTIDE SEQUENCE [LARGE SCALE GENOMIC DNA]</scope>
    <source>
        <strain evidence="2 4">Hulk</strain>
    </source>
</reference>